<evidence type="ECO:0000313" key="2">
    <source>
        <dbReference type="WBParaSite" id="SVE_0646700.1"/>
    </source>
</evidence>
<protein>
    <submittedName>
        <fullName evidence="2">Secreted protein</fullName>
    </submittedName>
</protein>
<name>A0A0K0FCA2_STRVS</name>
<dbReference type="AlphaFoldDB" id="A0A0K0FCA2"/>
<proteinExistence type="predicted"/>
<sequence>MMEKMMLMLITIFFQKESFSSISGEDESKDTQDSWSHIITKPLRWKFSDPASDLNKNLVNEMIDFIVKEINRYVTTKDSALILTENVEMRKFLAVVIQMRFKTLLRPEENICNYESLDPYHNWSTNVPLARTLIKNKTNVVGTIRKSRPSLPKSVTSSKLKKG</sequence>
<accession>A0A0K0FCA2</accession>
<reference evidence="2" key="2">
    <citation type="submission" date="2015-08" db="UniProtKB">
        <authorList>
            <consortium name="WormBaseParasite"/>
        </authorList>
    </citation>
    <scope>IDENTIFICATION</scope>
</reference>
<organism evidence="1 2">
    <name type="scientific">Strongyloides venezuelensis</name>
    <name type="common">Threadworm</name>
    <dbReference type="NCBI Taxonomy" id="75913"/>
    <lineage>
        <taxon>Eukaryota</taxon>
        <taxon>Metazoa</taxon>
        <taxon>Ecdysozoa</taxon>
        <taxon>Nematoda</taxon>
        <taxon>Chromadorea</taxon>
        <taxon>Rhabditida</taxon>
        <taxon>Tylenchina</taxon>
        <taxon>Panagrolaimomorpha</taxon>
        <taxon>Strongyloidoidea</taxon>
        <taxon>Strongyloididae</taxon>
        <taxon>Strongyloides</taxon>
    </lineage>
</organism>
<keyword evidence="1" id="KW-1185">Reference proteome</keyword>
<reference evidence="1" key="1">
    <citation type="submission" date="2014-07" db="EMBL/GenBank/DDBJ databases">
        <authorList>
            <person name="Martin A.A"/>
            <person name="De Silva N."/>
        </authorList>
    </citation>
    <scope>NUCLEOTIDE SEQUENCE</scope>
</reference>
<dbReference type="WBParaSite" id="SVE_0646700.1">
    <property type="protein sequence ID" value="SVE_0646700.1"/>
    <property type="gene ID" value="SVE_0646700"/>
</dbReference>
<dbReference type="Proteomes" id="UP000035680">
    <property type="component" value="Unassembled WGS sequence"/>
</dbReference>
<evidence type="ECO:0000313" key="1">
    <source>
        <dbReference type="Proteomes" id="UP000035680"/>
    </source>
</evidence>